<dbReference type="NCBIfam" id="TIGR01188">
    <property type="entry name" value="drrA"/>
    <property type="match status" value="1"/>
</dbReference>
<keyword evidence="6 13" id="KW-0067">ATP-binding</keyword>
<feature type="domain" description="ABC transporter" evidence="12">
    <location>
        <begin position="8"/>
        <end position="238"/>
    </location>
</feature>
<accession>A0A949JR48</accession>
<keyword evidence="8" id="KW-0472">Membrane</keyword>
<comment type="similarity">
    <text evidence="10">Belongs to the ABC transporter superfamily. Drug exporter-1 (DrugE1) (TC 3.A.1.105) family.</text>
</comment>
<name>A0A949JR48_9ACTN</name>
<keyword evidence="3" id="KW-0813">Transport</keyword>
<gene>
    <name evidence="13" type="ORF">JGS22_024650</name>
</gene>
<evidence type="ECO:0000256" key="4">
    <source>
        <dbReference type="ARBA" id="ARBA00022475"/>
    </source>
</evidence>
<keyword evidence="9" id="KW-0046">Antibiotic resistance</keyword>
<dbReference type="GO" id="GO:0005524">
    <property type="term" value="F:ATP binding"/>
    <property type="evidence" value="ECO:0007669"/>
    <property type="project" value="UniProtKB-KW"/>
</dbReference>
<dbReference type="Proteomes" id="UP000694501">
    <property type="component" value="Unassembled WGS sequence"/>
</dbReference>
<protein>
    <recommendedName>
        <fullName evidence="2">ABC-type xenobiotic transporter</fullName>
        <ecNumber evidence="2">7.6.2.2</ecNumber>
    </recommendedName>
</protein>
<dbReference type="PANTHER" id="PTHR42711">
    <property type="entry name" value="ABC TRANSPORTER ATP-BINDING PROTEIN"/>
    <property type="match status" value="1"/>
</dbReference>
<comment type="subcellular location">
    <subcellularLocation>
        <location evidence="1">Cell membrane</location>
        <topology evidence="1">Peripheral membrane protein</topology>
        <orientation evidence="1">Cytoplasmic side</orientation>
    </subcellularLocation>
</comment>
<evidence type="ECO:0000256" key="2">
    <source>
        <dbReference type="ARBA" id="ARBA00012191"/>
    </source>
</evidence>
<dbReference type="GO" id="GO:0046677">
    <property type="term" value="P:response to antibiotic"/>
    <property type="evidence" value="ECO:0007669"/>
    <property type="project" value="UniProtKB-KW"/>
</dbReference>
<dbReference type="PROSITE" id="PS50893">
    <property type="entry name" value="ABC_TRANSPORTER_2"/>
    <property type="match status" value="1"/>
</dbReference>
<dbReference type="InterPro" id="IPR025302">
    <property type="entry name" value="DrrA1/2-like_C"/>
</dbReference>
<dbReference type="InterPro" id="IPR017871">
    <property type="entry name" value="ABC_transporter-like_CS"/>
</dbReference>
<dbReference type="InterPro" id="IPR003439">
    <property type="entry name" value="ABC_transporter-like_ATP-bd"/>
</dbReference>
<evidence type="ECO:0000256" key="7">
    <source>
        <dbReference type="ARBA" id="ARBA00022967"/>
    </source>
</evidence>
<dbReference type="InterPro" id="IPR003593">
    <property type="entry name" value="AAA+_ATPase"/>
</dbReference>
<dbReference type="GO" id="GO:0016887">
    <property type="term" value="F:ATP hydrolysis activity"/>
    <property type="evidence" value="ECO:0007669"/>
    <property type="project" value="InterPro"/>
</dbReference>
<dbReference type="InterPro" id="IPR050763">
    <property type="entry name" value="ABC_transporter_ATP-binding"/>
</dbReference>
<dbReference type="PANTHER" id="PTHR42711:SF19">
    <property type="entry name" value="DOXORUBICIN RESISTANCE ATP-BINDING PROTEIN DRRA"/>
    <property type="match status" value="1"/>
</dbReference>
<keyword evidence="14" id="KW-1185">Reference proteome</keyword>
<dbReference type="Pfam" id="PF13732">
    <property type="entry name" value="DrrA1-3_C"/>
    <property type="match status" value="1"/>
</dbReference>
<dbReference type="Gene3D" id="3.40.50.300">
    <property type="entry name" value="P-loop containing nucleotide triphosphate hydrolases"/>
    <property type="match status" value="1"/>
</dbReference>
<comment type="caution">
    <text evidence="13">The sequence shown here is derived from an EMBL/GenBank/DDBJ whole genome shotgun (WGS) entry which is preliminary data.</text>
</comment>
<keyword evidence="4" id="KW-1003">Cell membrane</keyword>
<evidence type="ECO:0000256" key="6">
    <source>
        <dbReference type="ARBA" id="ARBA00022840"/>
    </source>
</evidence>
<evidence type="ECO:0000256" key="10">
    <source>
        <dbReference type="ARBA" id="ARBA00049985"/>
    </source>
</evidence>
<evidence type="ECO:0000256" key="3">
    <source>
        <dbReference type="ARBA" id="ARBA00022448"/>
    </source>
</evidence>
<dbReference type="PROSITE" id="PS00211">
    <property type="entry name" value="ABC_TRANSPORTER_1"/>
    <property type="match status" value="1"/>
</dbReference>
<dbReference type="RefSeq" id="WP_211040881.1">
    <property type="nucleotide sequence ID" value="NZ_JAELVF020000004.1"/>
</dbReference>
<dbReference type="FunFam" id="3.40.50.300:FF:000589">
    <property type="entry name" value="ABC transporter, ATP-binding subunit"/>
    <property type="match status" value="1"/>
</dbReference>
<reference evidence="13" key="1">
    <citation type="submission" date="2021-06" db="EMBL/GenBank/DDBJ databases">
        <title>Sequencing of actinobacteria type strains.</title>
        <authorList>
            <person name="Nguyen G.-S."/>
            <person name="Wentzel A."/>
        </authorList>
    </citation>
    <scope>NUCLEOTIDE SEQUENCE</scope>
    <source>
        <strain evidence="13">P38-E01</strain>
    </source>
</reference>
<dbReference type="GO" id="GO:1900753">
    <property type="term" value="P:doxorubicin transport"/>
    <property type="evidence" value="ECO:0007669"/>
    <property type="project" value="InterPro"/>
</dbReference>
<evidence type="ECO:0000256" key="9">
    <source>
        <dbReference type="ARBA" id="ARBA00023251"/>
    </source>
</evidence>
<dbReference type="Pfam" id="PF00005">
    <property type="entry name" value="ABC_tran"/>
    <property type="match status" value="1"/>
</dbReference>
<evidence type="ECO:0000313" key="14">
    <source>
        <dbReference type="Proteomes" id="UP000694501"/>
    </source>
</evidence>
<sequence>MPNPRDPVEVHDLHKSYDGQPVLRGVDFTVERGRMYALLGPNGAGKTTTVRILATLLAPDGGAAYVGGFDVVRQARAVRNTIGLTGQYAALDLLLTGRENLVMMGRLHRLGRAGSRRRAEELIERLDLSDAAHRPARTYSGGMRRRLDLAAGLIAGPRVLFLDEPTTGLDPRSRATMWELTKGLLGDGTTILLTTQYLDEADQLADRVGVLDAGAVVAEGTPEQLKERVGTERLELCFADVDELRDALRVLGGLTDSYDEERLRLTAPVLGPRQLHGALDALYAHGVDIERVGLSRPTLDDVFLSLTGGAPASPAPDHRFPAPTSAADTHSAEGPVTAR</sequence>
<evidence type="ECO:0000256" key="1">
    <source>
        <dbReference type="ARBA" id="ARBA00004413"/>
    </source>
</evidence>
<proteinExistence type="inferred from homology"/>
<dbReference type="SMART" id="SM00382">
    <property type="entry name" value="AAA"/>
    <property type="match status" value="1"/>
</dbReference>
<keyword evidence="5" id="KW-0547">Nucleotide-binding</keyword>
<dbReference type="GO" id="GO:0008559">
    <property type="term" value="F:ABC-type xenobiotic transporter activity"/>
    <property type="evidence" value="ECO:0007669"/>
    <property type="project" value="UniProtKB-EC"/>
</dbReference>
<feature type="region of interest" description="Disordered" evidence="11">
    <location>
        <begin position="310"/>
        <end position="339"/>
    </location>
</feature>
<organism evidence="13 14">
    <name type="scientific">Streptomyces tardus</name>
    <dbReference type="NCBI Taxonomy" id="2780544"/>
    <lineage>
        <taxon>Bacteria</taxon>
        <taxon>Bacillati</taxon>
        <taxon>Actinomycetota</taxon>
        <taxon>Actinomycetes</taxon>
        <taxon>Kitasatosporales</taxon>
        <taxon>Streptomycetaceae</taxon>
        <taxon>Streptomyces</taxon>
    </lineage>
</organism>
<dbReference type="InterPro" id="IPR005894">
    <property type="entry name" value="DrrA"/>
</dbReference>
<evidence type="ECO:0000256" key="11">
    <source>
        <dbReference type="SAM" id="MobiDB-lite"/>
    </source>
</evidence>
<dbReference type="AlphaFoldDB" id="A0A949JR48"/>
<dbReference type="GO" id="GO:0005886">
    <property type="term" value="C:plasma membrane"/>
    <property type="evidence" value="ECO:0007669"/>
    <property type="project" value="UniProtKB-SubCell"/>
</dbReference>
<dbReference type="EMBL" id="JAELVF020000004">
    <property type="protein sequence ID" value="MBU7600729.1"/>
    <property type="molecule type" value="Genomic_DNA"/>
</dbReference>
<dbReference type="InterPro" id="IPR027417">
    <property type="entry name" value="P-loop_NTPase"/>
</dbReference>
<dbReference type="EC" id="7.6.2.2" evidence="2"/>
<evidence type="ECO:0000259" key="12">
    <source>
        <dbReference type="PROSITE" id="PS50893"/>
    </source>
</evidence>
<dbReference type="SUPFAM" id="SSF52540">
    <property type="entry name" value="P-loop containing nucleoside triphosphate hydrolases"/>
    <property type="match status" value="1"/>
</dbReference>
<evidence type="ECO:0000256" key="5">
    <source>
        <dbReference type="ARBA" id="ARBA00022741"/>
    </source>
</evidence>
<keyword evidence="7" id="KW-1278">Translocase</keyword>
<evidence type="ECO:0000313" key="13">
    <source>
        <dbReference type="EMBL" id="MBU7600729.1"/>
    </source>
</evidence>
<evidence type="ECO:0000256" key="8">
    <source>
        <dbReference type="ARBA" id="ARBA00023136"/>
    </source>
</evidence>
<dbReference type="GO" id="GO:0043215">
    <property type="term" value="P:daunorubicin transport"/>
    <property type="evidence" value="ECO:0007669"/>
    <property type="project" value="InterPro"/>
</dbReference>